<evidence type="ECO:0000256" key="1">
    <source>
        <dbReference type="SAM" id="MobiDB-lite"/>
    </source>
</evidence>
<feature type="region of interest" description="Disordered" evidence="1">
    <location>
        <begin position="116"/>
        <end position="139"/>
    </location>
</feature>
<sequence length="139" mass="15010">MPAAATAGRQARSSKVLRRIAAFRVVVRTRAISPLVLAGRVLPRKCYLDGREPIEVRSKCSRDGAGQRHSAVPVSLGQAEYQPGANEFDLADDVQPARVEVDVIDGETENFALTEPATGAQVHGHPVPLGEGRQRHHES</sequence>
<reference evidence="3" key="1">
    <citation type="submission" date="2016-12" db="EMBL/GenBank/DDBJ databases">
        <authorList>
            <person name="Varghese N."/>
            <person name="Submissions S."/>
        </authorList>
    </citation>
    <scope>NUCLEOTIDE SEQUENCE [LARGE SCALE GENOMIC DNA]</scope>
    <source>
        <strain evidence="3">DSM 45599</strain>
    </source>
</reference>
<evidence type="ECO:0000313" key="2">
    <source>
        <dbReference type="EMBL" id="SIN11978.1"/>
    </source>
</evidence>
<dbReference type="EMBL" id="FSQT01000002">
    <property type="protein sequence ID" value="SIN11978.1"/>
    <property type="molecule type" value="Genomic_DNA"/>
</dbReference>
<keyword evidence="3" id="KW-1185">Reference proteome</keyword>
<protein>
    <submittedName>
        <fullName evidence="2">Uncharacterized protein</fullName>
    </submittedName>
</protein>
<proteinExistence type="predicted"/>
<organism evidence="2 3">
    <name type="scientific">Micromonospora cremea</name>
    <dbReference type="NCBI Taxonomy" id="709881"/>
    <lineage>
        <taxon>Bacteria</taxon>
        <taxon>Bacillati</taxon>
        <taxon>Actinomycetota</taxon>
        <taxon>Actinomycetes</taxon>
        <taxon>Micromonosporales</taxon>
        <taxon>Micromonosporaceae</taxon>
        <taxon>Micromonospora</taxon>
    </lineage>
</organism>
<dbReference type="Proteomes" id="UP000185124">
    <property type="component" value="Unassembled WGS sequence"/>
</dbReference>
<gene>
    <name evidence="2" type="ORF">SAMN04489832_3159</name>
</gene>
<name>A0A1N5YQX1_9ACTN</name>
<dbReference type="AlphaFoldDB" id="A0A1N5YQX1"/>
<accession>A0A1N5YQX1</accession>
<evidence type="ECO:0000313" key="3">
    <source>
        <dbReference type="Proteomes" id="UP000185124"/>
    </source>
</evidence>